<evidence type="ECO:0000313" key="2">
    <source>
        <dbReference type="Proteomes" id="UP000821845"/>
    </source>
</evidence>
<protein>
    <submittedName>
        <fullName evidence="1">Uncharacterized protein</fullName>
    </submittedName>
</protein>
<gene>
    <name evidence="1" type="ORF">HPB50_008731</name>
</gene>
<evidence type="ECO:0000313" key="1">
    <source>
        <dbReference type="EMBL" id="KAH6932686.1"/>
    </source>
</evidence>
<proteinExistence type="predicted"/>
<reference evidence="1" key="1">
    <citation type="submission" date="2020-05" db="EMBL/GenBank/DDBJ databases">
        <title>Large-scale comparative analyses of tick genomes elucidate their genetic diversity and vector capacities.</title>
        <authorList>
            <person name="Jia N."/>
            <person name="Wang J."/>
            <person name="Shi W."/>
            <person name="Du L."/>
            <person name="Sun Y."/>
            <person name="Zhan W."/>
            <person name="Jiang J."/>
            <person name="Wang Q."/>
            <person name="Zhang B."/>
            <person name="Ji P."/>
            <person name="Sakyi L.B."/>
            <person name="Cui X."/>
            <person name="Yuan T."/>
            <person name="Jiang B."/>
            <person name="Yang W."/>
            <person name="Lam T.T.-Y."/>
            <person name="Chang Q."/>
            <person name="Ding S."/>
            <person name="Wang X."/>
            <person name="Zhu J."/>
            <person name="Ruan X."/>
            <person name="Zhao L."/>
            <person name="Wei J."/>
            <person name="Que T."/>
            <person name="Du C."/>
            <person name="Cheng J."/>
            <person name="Dai P."/>
            <person name="Han X."/>
            <person name="Huang E."/>
            <person name="Gao Y."/>
            <person name="Liu J."/>
            <person name="Shao H."/>
            <person name="Ye R."/>
            <person name="Li L."/>
            <person name="Wei W."/>
            <person name="Wang X."/>
            <person name="Wang C."/>
            <person name="Yang T."/>
            <person name="Huo Q."/>
            <person name="Li W."/>
            <person name="Guo W."/>
            <person name="Chen H."/>
            <person name="Zhou L."/>
            <person name="Ni X."/>
            <person name="Tian J."/>
            <person name="Zhou Y."/>
            <person name="Sheng Y."/>
            <person name="Liu T."/>
            <person name="Pan Y."/>
            <person name="Xia L."/>
            <person name="Li J."/>
            <person name="Zhao F."/>
            <person name="Cao W."/>
        </authorList>
    </citation>
    <scope>NUCLEOTIDE SEQUENCE</scope>
    <source>
        <strain evidence="1">Hyas-2018</strain>
    </source>
</reference>
<dbReference type="EMBL" id="CM023484">
    <property type="protein sequence ID" value="KAH6932686.1"/>
    <property type="molecule type" value="Genomic_DNA"/>
</dbReference>
<keyword evidence="2" id="KW-1185">Reference proteome</keyword>
<accession>A0ACB7SCK0</accession>
<dbReference type="Proteomes" id="UP000821845">
    <property type="component" value="Chromosome 4"/>
</dbReference>
<organism evidence="1 2">
    <name type="scientific">Hyalomma asiaticum</name>
    <name type="common">Tick</name>
    <dbReference type="NCBI Taxonomy" id="266040"/>
    <lineage>
        <taxon>Eukaryota</taxon>
        <taxon>Metazoa</taxon>
        <taxon>Ecdysozoa</taxon>
        <taxon>Arthropoda</taxon>
        <taxon>Chelicerata</taxon>
        <taxon>Arachnida</taxon>
        <taxon>Acari</taxon>
        <taxon>Parasitiformes</taxon>
        <taxon>Ixodida</taxon>
        <taxon>Ixodoidea</taxon>
        <taxon>Ixodidae</taxon>
        <taxon>Hyalomminae</taxon>
        <taxon>Hyalomma</taxon>
    </lineage>
</organism>
<sequence>MVDPFSFPSQTGGTLGVQMPSTFATLGHPRHRWFLAAAVLLATVTFVVVTVSLSLLLTRRLSRLRRATVPGEQAFCCPEDAREMSSVVNASISPCRDFNGRVCNTVIEFRLWKRATQQAELERIMITGFFPSGAHKGEAGRFLTAYYKSCVETLPRRQSFVRGLAAALTRATRQLLTTPDSRNAFLYAMLVPLKYGIASVFDVEFNPSGSYLAMRVILRCEAGSDYPDIVDASVDALADVANVSVTPQEVHELTARVCSRIAAMPVRAFFSKQYRFASDDADAFNQTVWDVTDLRFALRTLGYLVNSETSILVHHVQEVRAIFDVYGARGGGGHLGGKAALLLSQSVEDGMWQFYDTPNGSWPGVFDVCTQSVRLIGNIWAKFVAELKGHPGKLDRMRAIFKRVKDAVHRDVSSSPVFEAEEAQNVAHFFDDVSLETPWTDAGLLAVAVPEPTHVFTEDLLKARAYNFQVYRARFRISGGDRPIDRLFYVGHRYMFLSAAMCDFVRVGSGPSSEIPNMAVLGMLVAESIWRMVLSDQEWTLSTRSSIRRLFKCYVDNYGNDTNNWSYLTSVSRTLGLTSVLNAFDRSDWNTLRAAWSLLSMSHGELFYSLVAYYRCPYEATADVMRTANAPFAFSEDFARVFHCGSDSPMVKPQRCIVRAPSRT</sequence>
<name>A0ACB7SCK0_HYAAI</name>
<comment type="caution">
    <text evidence="1">The sequence shown here is derived from an EMBL/GenBank/DDBJ whole genome shotgun (WGS) entry which is preliminary data.</text>
</comment>